<feature type="compositionally biased region" description="Polar residues" evidence="2">
    <location>
        <begin position="932"/>
        <end position="942"/>
    </location>
</feature>
<dbReference type="InterPro" id="IPR045153">
    <property type="entry name" value="Est1/Ebs1-like"/>
</dbReference>
<evidence type="ECO:0000313" key="5">
    <source>
        <dbReference type="Proteomes" id="UP000694941"/>
    </source>
</evidence>
<dbReference type="InterPro" id="IPR011990">
    <property type="entry name" value="TPR-like_helical_dom_sf"/>
</dbReference>
<organism evidence="5 6">
    <name type="scientific">Limulus polyphemus</name>
    <name type="common">Atlantic horseshoe crab</name>
    <dbReference type="NCBI Taxonomy" id="6850"/>
    <lineage>
        <taxon>Eukaryota</taxon>
        <taxon>Metazoa</taxon>
        <taxon>Ecdysozoa</taxon>
        <taxon>Arthropoda</taxon>
        <taxon>Chelicerata</taxon>
        <taxon>Merostomata</taxon>
        <taxon>Xiphosura</taxon>
        <taxon>Limulidae</taxon>
        <taxon>Limulus</taxon>
    </lineage>
</organism>
<evidence type="ECO:0000256" key="1">
    <source>
        <dbReference type="ARBA" id="ARBA00023161"/>
    </source>
</evidence>
<dbReference type="InterPro" id="IPR018834">
    <property type="entry name" value="DNA/RNA-bd_Est1-type"/>
</dbReference>
<evidence type="ECO:0000313" key="7">
    <source>
        <dbReference type="RefSeq" id="XP_022235926.1"/>
    </source>
</evidence>
<evidence type="ECO:0000313" key="6">
    <source>
        <dbReference type="RefSeq" id="XP_013792427.1"/>
    </source>
</evidence>
<feature type="domain" description="Telomerase activating protein Est1-like N-terminal" evidence="4">
    <location>
        <begin position="55"/>
        <end position="167"/>
    </location>
</feature>
<dbReference type="RefSeq" id="XP_022235926.1">
    <property type="nucleotide sequence ID" value="XM_022380218.1"/>
</dbReference>
<protein>
    <submittedName>
        <fullName evidence="6 7">Protein SMG7-like</fullName>
    </submittedName>
</protein>
<dbReference type="Pfam" id="PF10374">
    <property type="entry name" value="EST1"/>
    <property type="match status" value="1"/>
</dbReference>
<feature type="domain" description="DNA/RNA-binding" evidence="3">
    <location>
        <begin position="171"/>
        <end position="447"/>
    </location>
</feature>
<dbReference type="Proteomes" id="UP000694941">
    <property type="component" value="Unplaced"/>
</dbReference>
<evidence type="ECO:0000256" key="2">
    <source>
        <dbReference type="SAM" id="MobiDB-lite"/>
    </source>
</evidence>
<sequence>MKVPSAQLLQDAEALKASLTEAPPLSRESRLKQQKLGQLFEELLLYDLEYALDKKVEQELWNCVFRNPISALQSKAKTQKKINSSETLAQLTMLLETASGFYFQLLQKMCCAFDVDLLCFSRDLTFESNKKLKCKFESSSIPSKSSVLYICQHCLVHLGDISRYRCQSLQAETYYKHAVEVGPNSGQPYNQLAILEAASGDKLSTVFFYIRSLAVSHPFPAAATNLQKLFSKMAGDGETHEGKTRMSVYEFITAFLQFQAFVHLGMDLSKAEKLLQVLTAALPPLIIAEKLETWQLIEMTAVNLFAVENAWGFLEKDSNVLDKDKNRLDIIQELPEDEQKFSALVLEMMSSMLHAFLLPVHAVVKPEEMQDYCSLPAVKVLLQWILQEPSVLKHESFTRKPQIWHSFCKLLNGLEVVILNSSVENKLQNVALPEDWDLQGFGPMLKTHQNLKFSKNSGTLTASEERFLRITRLQDIGMVLCEDDKGKITVVQNEEDKSCTFSALHQTETVSQEVIQELQEMNISNIPGTSSRSSPTNLDVSRDFPSETIKDSKAKIMTKHQPDISTQEVRFKLDEQESKPADGHHAKPTMEKTEKKMGVVKGGQGIQKERRGGRQNVAMQTILQQRAFQNLDTQALQSSAERNSEESMSTVMMSPTAKFGELVARQQIAGNNAQIMSQPFSFTDQHTRVMADVDNKTGSAQELLFKHGGQNESTPVPQHSHNIHPGEHALGGPPVGAALQAPLHHLIPPGHMSLGAQQGHPQTQKNQLSTPQQYLHQQSTERSQTVPVQTYMPNPGVMWNYYLQSNGMQQPSVLPSSNAPHVVLPNAVQQQANLVVMNPTGQVQQHHQENLHFPYFTSMGGIQGTSGGLGRVETSGNSVSSNITRNQASQLPQAVVMPPSSLGIPTTDWPLNWNQQTNHEHSARLNPGHPLQSMNCAQSGNIQRGPPPNISHQTGHRFNHPGTRGNQVGSLADPGGNTYSLFSSPWPSGIHMSQSGKDGNYTGSNSANMESLMVQPQIQSLWSGPGPSPLERLLEQQKQWREGTGQ</sequence>
<accession>A0ABM1C155</accession>
<feature type="region of interest" description="Disordered" evidence="2">
    <location>
        <begin position="920"/>
        <end position="980"/>
    </location>
</feature>
<dbReference type="InterPro" id="IPR019458">
    <property type="entry name" value="Est1-like_N"/>
</dbReference>
<feature type="compositionally biased region" description="Basic and acidic residues" evidence="2">
    <location>
        <begin position="575"/>
        <end position="597"/>
    </location>
</feature>
<dbReference type="RefSeq" id="XP_013792427.1">
    <property type="nucleotide sequence ID" value="XM_013936973.2"/>
</dbReference>
<feature type="compositionally biased region" description="Polar residues" evidence="2">
    <location>
        <begin position="755"/>
        <end position="784"/>
    </location>
</feature>
<feature type="compositionally biased region" description="Polar residues" evidence="2">
    <location>
        <begin position="524"/>
        <end position="539"/>
    </location>
</feature>
<proteinExistence type="predicted"/>
<gene>
    <name evidence="6 7" type="primary">LOC106476312</name>
</gene>
<reference evidence="6 7" key="1">
    <citation type="submission" date="2025-05" db="UniProtKB">
        <authorList>
            <consortium name="RefSeq"/>
        </authorList>
    </citation>
    <scope>IDENTIFICATION</scope>
    <source>
        <tissue evidence="6 7">Muscle</tissue>
    </source>
</reference>
<dbReference type="Gene3D" id="1.25.40.10">
    <property type="entry name" value="Tetratricopeptide repeat domain"/>
    <property type="match status" value="1"/>
</dbReference>
<dbReference type="GeneID" id="106476312"/>
<evidence type="ECO:0000259" key="3">
    <source>
        <dbReference type="Pfam" id="PF10373"/>
    </source>
</evidence>
<dbReference type="SUPFAM" id="SSF48452">
    <property type="entry name" value="TPR-like"/>
    <property type="match status" value="1"/>
</dbReference>
<feature type="region of interest" description="Disordered" evidence="2">
    <location>
        <begin position="524"/>
        <end position="543"/>
    </location>
</feature>
<feature type="region of interest" description="Disordered" evidence="2">
    <location>
        <begin position="575"/>
        <end position="614"/>
    </location>
</feature>
<dbReference type="Pfam" id="PF10373">
    <property type="entry name" value="EST1_DNA_bind"/>
    <property type="match status" value="1"/>
</dbReference>
<keyword evidence="1" id="KW-0866">Nonsense-mediated mRNA decay</keyword>
<dbReference type="PANTHER" id="PTHR15696:SF5">
    <property type="entry name" value="NONSENSE-MEDIATED MRNA DECAY FACTOR SMG7"/>
    <property type="match status" value="1"/>
</dbReference>
<feature type="region of interest" description="Disordered" evidence="2">
    <location>
        <begin position="749"/>
        <end position="784"/>
    </location>
</feature>
<evidence type="ECO:0000259" key="4">
    <source>
        <dbReference type="Pfam" id="PF10374"/>
    </source>
</evidence>
<name>A0ABM1C155_LIMPO</name>
<dbReference type="PANTHER" id="PTHR15696">
    <property type="entry name" value="SMG-7 SUPPRESSOR WITH MORPHOLOGICAL EFFECT ON GENITALIA PROTEIN 7"/>
    <property type="match status" value="1"/>
</dbReference>
<keyword evidence="5" id="KW-1185">Reference proteome</keyword>